<accession>A0A3N1KT13</accession>
<dbReference type="InterPro" id="IPR045864">
    <property type="entry name" value="aa-tRNA-synth_II/BPL/LPL"/>
</dbReference>
<dbReference type="GO" id="GO:0000049">
    <property type="term" value="F:tRNA binding"/>
    <property type="evidence" value="ECO:0007669"/>
    <property type="project" value="TreeGrafter"/>
</dbReference>
<dbReference type="GO" id="GO:0006430">
    <property type="term" value="P:lysyl-tRNA aminoacylation"/>
    <property type="evidence" value="ECO:0007669"/>
    <property type="project" value="InterPro"/>
</dbReference>
<evidence type="ECO:0000256" key="1">
    <source>
        <dbReference type="ARBA" id="ARBA00022598"/>
    </source>
</evidence>
<evidence type="ECO:0000256" key="3">
    <source>
        <dbReference type="ARBA" id="ARBA00022840"/>
    </source>
</evidence>
<keyword evidence="1" id="KW-0436">Ligase</keyword>
<keyword evidence="5" id="KW-0030">Aminoacyl-tRNA synthetase</keyword>
<reference evidence="5 6" key="1">
    <citation type="submission" date="2018-11" db="EMBL/GenBank/DDBJ databases">
        <title>Genomic Encyclopedia of Type Strains, Phase IV (KMG-IV): sequencing the most valuable type-strain genomes for metagenomic binning, comparative biology and taxonomic classification.</title>
        <authorList>
            <person name="Goeker M."/>
        </authorList>
    </citation>
    <scope>NUCLEOTIDE SEQUENCE [LARGE SCALE GENOMIC DNA]</scope>
    <source>
        <strain evidence="5 6">DSM 5900</strain>
    </source>
</reference>
<dbReference type="PROSITE" id="PS50862">
    <property type="entry name" value="AA_TRNA_LIGASE_II"/>
    <property type="match status" value="1"/>
</dbReference>
<dbReference type="Gene3D" id="3.30.930.10">
    <property type="entry name" value="Bira Bifunctional Protein, Domain 2"/>
    <property type="match status" value="1"/>
</dbReference>
<dbReference type="PANTHER" id="PTHR42918:SF6">
    <property type="entry name" value="ELONGATION FACTOR P--(R)-BETA-LYSINE LIGASE"/>
    <property type="match status" value="1"/>
</dbReference>
<organism evidence="5 6">
    <name type="scientific">Stella humosa</name>
    <dbReference type="NCBI Taxonomy" id="94"/>
    <lineage>
        <taxon>Bacteria</taxon>
        <taxon>Pseudomonadati</taxon>
        <taxon>Pseudomonadota</taxon>
        <taxon>Alphaproteobacteria</taxon>
        <taxon>Rhodospirillales</taxon>
        <taxon>Stellaceae</taxon>
        <taxon>Stella</taxon>
    </lineage>
</organism>
<sequence>MNPTPSCPAMPWWHRDRFSARLPTLARRAALVRAVRAWFDQRDFLEVETPALQVSPGLEPHLIAFATDLEGADGRVRRRMHLHTSPEFAMKKLLVGGAPRIYQLARVFRNREGSRLHSPEFTLLEWYRAGAGWRDLVDDCQGLLRAALRAAGGDVFRMGDAVADPFADWTIVSVAEAFHRWAGIDLMAATDDPAAPSAGPLAAAAAAIGIDARPGDDWETIFFRIFLERIEPHLGQGVPTVLHDYPISMAALSRQSADDPRVAERFELYVCGVELANAFGELTDARLQRARFIADMDRKEQLYGMRYPVDEDFLAALEHGMPESAGIALGIDRLAMLATGAAHIDAVLWAPVDGGPER</sequence>
<dbReference type="AlphaFoldDB" id="A0A3N1KT13"/>
<keyword evidence="2" id="KW-0547">Nucleotide-binding</keyword>
<dbReference type="Pfam" id="PF00152">
    <property type="entry name" value="tRNA-synt_2"/>
    <property type="match status" value="1"/>
</dbReference>
<feature type="domain" description="Aminoacyl-transfer RNA synthetases class-II family profile" evidence="4">
    <location>
        <begin position="28"/>
        <end position="351"/>
    </location>
</feature>
<proteinExistence type="predicted"/>
<evidence type="ECO:0000313" key="5">
    <source>
        <dbReference type="EMBL" id="ROP83721.1"/>
    </source>
</evidence>
<evidence type="ECO:0000259" key="4">
    <source>
        <dbReference type="PROSITE" id="PS50862"/>
    </source>
</evidence>
<comment type="caution">
    <text evidence="5">The sequence shown here is derived from an EMBL/GenBank/DDBJ whole genome shotgun (WGS) entry which is preliminary data.</text>
</comment>
<dbReference type="PRINTS" id="PR00982">
    <property type="entry name" value="TRNASYNTHLYS"/>
</dbReference>
<dbReference type="InterPro" id="IPR006195">
    <property type="entry name" value="aa-tRNA-synth_II"/>
</dbReference>
<evidence type="ECO:0000256" key="2">
    <source>
        <dbReference type="ARBA" id="ARBA00022741"/>
    </source>
</evidence>
<dbReference type="Proteomes" id="UP000278222">
    <property type="component" value="Unassembled WGS sequence"/>
</dbReference>
<dbReference type="OrthoDB" id="9801152at2"/>
<dbReference type="InterPro" id="IPR018149">
    <property type="entry name" value="Lys-tRNA-synth_II_C"/>
</dbReference>
<dbReference type="InterPro" id="IPR004364">
    <property type="entry name" value="Aa-tRNA-synt_II"/>
</dbReference>
<dbReference type="NCBIfam" id="NF006828">
    <property type="entry name" value="PRK09350.1"/>
    <property type="match status" value="1"/>
</dbReference>
<dbReference type="GO" id="GO:0005524">
    <property type="term" value="F:ATP binding"/>
    <property type="evidence" value="ECO:0007669"/>
    <property type="project" value="UniProtKB-KW"/>
</dbReference>
<protein>
    <submittedName>
        <fullName evidence="5">Lysyl-tRNA synthetase class 2</fullName>
    </submittedName>
</protein>
<dbReference type="EMBL" id="RJKX01000016">
    <property type="protein sequence ID" value="ROP83721.1"/>
    <property type="molecule type" value="Genomic_DNA"/>
</dbReference>
<dbReference type="NCBIfam" id="TIGR00462">
    <property type="entry name" value="genX"/>
    <property type="match status" value="1"/>
</dbReference>
<keyword evidence="3" id="KW-0067">ATP-binding</keyword>
<dbReference type="GO" id="GO:0004824">
    <property type="term" value="F:lysine-tRNA ligase activity"/>
    <property type="evidence" value="ECO:0007669"/>
    <property type="project" value="InterPro"/>
</dbReference>
<keyword evidence="6" id="KW-1185">Reference proteome</keyword>
<dbReference type="SUPFAM" id="SSF55681">
    <property type="entry name" value="Class II aaRS and biotin synthetases"/>
    <property type="match status" value="1"/>
</dbReference>
<dbReference type="InterPro" id="IPR004525">
    <property type="entry name" value="EpmA"/>
</dbReference>
<dbReference type="PANTHER" id="PTHR42918">
    <property type="entry name" value="LYSYL-TRNA SYNTHETASE"/>
    <property type="match status" value="1"/>
</dbReference>
<evidence type="ECO:0000313" key="6">
    <source>
        <dbReference type="Proteomes" id="UP000278222"/>
    </source>
</evidence>
<gene>
    <name evidence="5" type="ORF">EDC65_4370</name>
</gene>
<dbReference type="RefSeq" id="WP_123693930.1">
    <property type="nucleotide sequence ID" value="NZ_AP019700.1"/>
</dbReference>
<name>A0A3N1KT13_9PROT</name>
<dbReference type="GO" id="GO:0005829">
    <property type="term" value="C:cytosol"/>
    <property type="evidence" value="ECO:0007669"/>
    <property type="project" value="TreeGrafter"/>
</dbReference>